<dbReference type="SMART" id="SM00271">
    <property type="entry name" value="DnaJ"/>
    <property type="match status" value="1"/>
</dbReference>
<evidence type="ECO:0000256" key="1">
    <source>
        <dbReference type="ARBA" id="ARBA00023186"/>
    </source>
</evidence>
<dbReference type="FunCoup" id="D8LY22">
    <property type="interactions" value="42"/>
</dbReference>
<dbReference type="CDD" id="cd10747">
    <property type="entry name" value="DnaJ_C"/>
    <property type="match status" value="1"/>
</dbReference>
<dbReference type="PRINTS" id="PR00625">
    <property type="entry name" value="JDOMAIN"/>
</dbReference>
<evidence type="ECO:0000259" key="3">
    <source>
        <dbReference type="PROSITE" id="PS50076"/>
    </source>
</evidence>
<evidence type="ECO:0000313" key="4">
    <source>
        <dbReference type="EMBL" id="CBK20477.2"/>
    </source>
</evidence>
<dbReference type="FunFam" id="2.60.260.20:FF:000006">
    <property type="entry name" value="DnaJ subfamily B member 13"/>
    <property type="match status" value="1"/>
</dbReference>
<dbReference type="EMBL" id="FN668639">
    <property type="protein sequence ID" value="CBK20477.2"/>
    <property type="molecule type" value="Genomic_DNA"/>
</dbReference>
<dbReference type="SUPFAM" id="SSF49493">
    <property type="entry name" value="HSP40/DnaJ peptide-binding domain"/>
    <property type="match status" value="2"/>
</dbReference>
<dbReference type="InterPro" id="IPR008971">
    <property type="entry name" value="HSP40/DnaJ_pept-bd"/>
</dbReference>
<dbReference type="OMA" id="MGRDYYK"/>
<dbReference type="GO" id="GO:0006457">
    <property type="term" value="P:protein folding"/>
    <property type="evidence" value="ECO:0007669"/>
    <property type="project" value="InterPro"/>
</dbReference>
<dbReference type="CDD" id="cd06257">
    <property type="entry name" value="DnaJ"/>
    <property type="match status" value="1"/>
</dbReference>
<dbReference type="PROSITE" id="PS00636">
    <property type="entry name" value="DNAJ_1"/>
    <property type="match status" value="1"/>
</dbReference>
<feature type="domain" description="J" evidence="3">
    <location>
        <begin position="4"/>
        <end position="70"/>
    </location>
</feature>
<dbReference type="InterPro" id="IPR002939">
    <property type="entry name" value="DnaJ_C"/>
</dbReference>
<proteinExistence type="predicted"/>
<dbReference type="InterPro" id="IPR018253">
    <property type="entry name" value="DnaJ_domain_CS"/>
</dbReference>
<dbReference type="InterPro" id="IPR051339">
    <property type="entry name" value="DnaJ_subfamily_B"/>
</dbReference>
<keyword evidence="1" id="KW-0143">Chaperone</keyword>
<dbReference type="GO" id="GO:0051087">
    <property type="term" value="F:protein-folding chaperone binding"/>
    <property type="evidence" value="ECO:0007669"/>
    <property type="project" value="TreeGrafter"/>
</dbReference>
<accession>D8LY22</accession>
<feature type="compositionally biased region" description="Basic and acidic residues" evidence="2">
    <location>
        <begin position="158"/>
        <end position="175"/>
    </location>
</feature>
<reference evidence="4" key="1">
    <citation type="submission" date="2010-02" db="EMBL/GenBank/DDBJ databases">
        <title>Sequencing and annotation of the Blastocystis hominis genome.</title>
        <authorList>
            <person name="Wincker P."/>
        </authorList>
    </citation>
    <scope>NUCLEOTIDE SEQUENCE</scope>
    <source>
        <strain evidence="4">Singapore isolate B</strain>
    </source>
</reference>
<protein>
    <recommendedName>
        <fullName evidence="3">J domain-containing protein</fullName>
    </recommendedName>
</protein>
<organism evidence="4">
    <name type="scientific">Blastocystis hominis</name>
    <dbReference type="NCBI Taxonomy" id="12968"/>
    <lineage>
        <taxon>Eukaryota</taxon>
        <taxon>Sar</taxon>
        <taxon>Stramenopiles</taxon>
        <taxon>Bigyra</taxon>
        <taxon>Opalozoa</taxon>
        <taxon>Opalinata</taxon>
        <taxon>Blastocystidae</taxon>
        <taxon>Blastocystis</taxon>
    </lineage>
</organism>
<dbReference type="RefSeq" id="XP_012894525.1">
    <property type="nucleotide sequence ID" value="XM_013039071.1"/>
</dbReference>
<dbReference type="FunFam" id="2.60.260.20:FF:000002">
    <property type="entry name" value="Dnaj homolog subfamily b member"/>
    <property type="match status" value="1"/>
</dbReference>
<feature type="region of interest" description="Disordered" evidence="2">
    <location>
        <begin position="142"/>
        <end position="177"/>
    </location>
</feature>
<dbReference type="PROSITE" id="PS50076">
    <property type="entry name" value="DNAJ_2"/>
    <property type="match status" value="1"/>
</dbReference>
<dbReference type="InterPro" id="IPR036869">
    <property type="entry name" value="J_dom_sf"/>
</dbReference>
<dbReference type="AlphaFoldDB" id="D8LY22"/>
<dbReference type="InParanoid" id="D8LY22"/>
<evidence type="ECO:0000313" key="5">
    <source>
        <dbReference type="Proteomes" id="UP000008312"/>
    </source>
</evidence>
<dbReference type="OrthoDB" id="550424at2759"/>
<dbReference type="PANTHER" id="PTHR24078">
    <property type="entry name" value="DNAJ HOMOLOG SUBFAMILY C MEMBER"/>
    <property type="match status" value="1"/>
</dbReference>
<keyword evidence="5" id="KW-1185">Reference proteome</keyword>
<dbReference type="Pfam" id="PF00226">
    <property type="entry name" value="DnaJ"/>
    <property type="match status" value="1"/>
</dbReference>
<sequence length="353" mass="39324">MGKDYYAILGVSRNATDEELKKAYRRLALKWHPDRNKDNKKEAEEKFKDISQAYEVLSDPKKRQVYDQFGEEGLNGGMPGAAGGAGGAGGFGGFSGFNIDPRDLFSHMFGTSDFGTAFREYGGDGDGGFHFSFGGMPGSGFSGADFFSGGNPRQRTSRRAEPEPEPREQDPDVERPLPVSVRDIYTGVTKKLKITRKIYDQSGNYSTEDKIVEVNIKPGWKAGTKIRYRKHGDQRPGHIPADIVFVLEDKPDKEYSREDNDLIYHKDIPLVDALCGTRFIYKHLDGRNIQVLAPSVVSPETEIKYPGMGMPISKQPGTFGDLRIKFNIKFPKTLSAEDKASIRNMKCLEVSTD</sequence>
<dbReference type="PANTHER" id="PTHR24078:SF553">
    <property type="entry name" value="DNAJ HOMOLOG SUBFAMILY B MEMBER 5"/>
    <property type="match status" value="1"/>
</dbReference>
<gene>
    <name evidence="4" type="ORF">GSBLH_T00000808001</name>
</gene>
<evidence type="ECO:0000256" key="2">
    <source>
        <dbReference type="SAM" id="MobiDB-lite"/>
    </source>
</evidence>
<dbReference type="FunFam" id="1.10.287.110:FF:000072">
    <property type="entry name" value="DnaJ family protein"/>
    <property type="match status" value="1"/>
</dbReference>
<name>D8LY22_BLAHO</name>
<dbReference type="GO" id="GO:0005829">
    <property type="term" value="C:cytosol"/>
    <property type="evidence" value="ECO:0007669"/>
    <property type="project" value="TreeGrafter"/>
</dbReference>
<dbReference type="InterPro" id="IPR001623">
    <property type="entry name" value="DnaJ_domain"/>
</dbReference>
<dbReference type="Gene3D" id="2.60.260.20">
    <property type="entry name" value="Urease metallochaperone UreE, N-terminal domain"/>
    <property type="match status" value="2"/>
</dbReference>
<dbReference type="Proteomes" id="UP000008312">
    <property type="component" value="Unassembled WGS sequence"/>
</dbReference>
<dbReference type="GO" id="GO:0051082">
    <property type="term" value="F:unfolded protein binding"/>
    <property type="evidence" value="ECO:0007669"/>
    <property type="project" value="InterPro"/>
</dbReference>
<dbReference type="GeneID" id="24918098"/>
<dbReference type="Pfam" id="PF01556">
    <property type="entry name" value="DnaJ_C"/>
    <property type="match status" value="1"/>
</dbReference>
<dbReference type="SUPFAM" id="SSF46565">
    <property type="entry name" value="Chaperone J-domain"/>
    <property type="match status" value="1"/>
</dbReference>
<dbReference type="Gene3D" id="1.10.287.110">
    <property type="entry name" value="DnaJ domain"/>
    <property type="match status" value="1"/>
</dbReference>